<reference evidence="3" key="1">
    <citation type="journal article" date="2020" name="mSystems">
        <title>Genome- and Community-Level Interaction Insights into Carbon Utilization and Element Cycling Functions of Hydrothermarchaeota in Hydrothermal Sediment.</title>
        <authorList>
            <person name="Zhou Z."/>
            <person name="Liu Y."/>
            <person name="Xu W."/>
            <person name="Pan J."/>
            <person name="Luo Z.H."/>
            <person name="Li M."/>
        </authorList>
    </citation>
    <scope>NUCLEOTIDE SEQUENCE [LARGE SCALE GENOMIC DNA]</scope>
    <source>
        <strain evidence="3">SpSt-258</strain>
    </source>
</reference>
<evidence type="ECO:0000313" key="3">
    <source>
        <dbReference type="EMBL" id="HDY59610.1"/>
    </source>
</evidence>
<dbReference type="InterPro" id="IPR001451">
    <property type="entry name" value="Hexapep"/>
</dbReference>
<dbReference type="SUPFAM" id="SSF51161">
    <property type="entry name" value="Trimeric LpxA-like enzymes"/>
    <property type="match status" value="1"/>
</dbReference>
<dbReference type="CDD" id="cd05825">
    <property type="entry name" value="LbH_wcaF_like"/>
    <property type="match status" value="1"/>
</dbReference>
<dbReference type="EMBL" id="DSKY01000021">
    <property type="protein sequence ID" value="HDY59610.1"/>
    <property type="molecule type" value="Genomic_DNA"/>
</dbReference>
<sequence>MTQVDLSKFSNKWYKPGNFVKRALWYLVNSLFFKSSLPYPSKIKVALLRMFGAKVGRGVFFKPCVNIKYPWFLEIGNHSWIGEGVWIDNLTDVKLGNNVCISQGTYLCTGSHNYEKSTFDLIVKPIIIEDGVWIGAKATILPGSKIKTQAVIGAGAIFSGLAKPYSVYFGNPATFSYKRTITD</sequence>
<name>A0A7V1EII9_UNCW3</name>
<dbReference type="Pfam" id="PF00132">
    <property type="entry name" value="Hexapep"/>
    <property type="match status" value="1"/>
</dbReference>
<dbReference type="AlphaFoldDB" id="A0A7V1EII9"/>
<evidence type="ECO:0000256" key="1">
    <source>
        <dbReference type="ARBA" id="ARBA00007274"/>
    </source>
</evidence>
<dbReference type="InterPro" id="IPR011004">
    <property type="entry name" value="Trimer_LpxA-like_sf"/>
</dbReference>
<dbReference type="PANTHER" id="PTHR23416:SF23">
    <property type="entry name" value="ACETYLTRANSFERASE C18B11.09C-RELATED"/>
    <property type="match status" value="1"/>
</dbReference>
<dbReference type="GO" id="GO:0005829">
    <property type="term" value="C:cytosol"/>
    <property type="evidence" value="ECO:0007669"/>
    <property type="project" value="TreeGrafter"/>
</dbReference>
<accession>A0A7V1EII9</accession>
<dbReference type="NCBIfam" id="NF007797">
    <property type="entry name" value="PRK10502.1"/>
    <property type="match status" value="1"/>
</dbReference>
<dbReference type="InterPro" id="IPR051159">
    <property type="entry name" value="Hexapeptide_acetyltransf"/>
</dbReference>
<dbReference type="Gene3D" id="2.160.10.10">
    <property type="entry name" value="Hexapeptide repeat proteins"/>
    <property type="match status" value="1"/>
</dbReference>
<comment type="caution">
    <text evidence="3">The sequence shown here is derived from an EMBL/GenBank/DDBJ whole genome shotgun (WGS) entry which is preliminary data.</text>
</comment>
<proteinExistence type="inferred from homology"/>
<gene>
    <name evidence="3" type="primary">wcaF</name>
    <name evidence="3" type="ORF">ENP86_08685</name>
</gene>
<comment type="similarity">
    <text evidence="1">Belongs to the transferase hexapeptide repeat family.</text>
</comment>
<dbReference type="GO" id="GO:0008374">
    <property type="term" value="F:O-acyltransferase activity"/>
    <property type="evidence" value="ECO:0007669"/>
    <property type="project" value="TreeGrafter"/>
</dbReference>
<organism evidence="3">
    <name type="scientific">candidate division WOR-3 bacterium</name>
    <dbReference type="NCBI Taxonomy" id="2052148"/>
    <lineage>
        <taxon>Bacteria</taxon>
        <taxon>Bacteria division WOR-3</taxon>
    </lineage>
</organism>
<dbReference type="PANTHER" id="PTHR23416">
    <property type="entry name" value="SIALIC ACID SYNTHASE-RELATED"/>
    <property type="match status" value="1"/>
</dbReference>
<keyword evidence="2 3" id="KW-0808">Transferase</keyword>
<protein>
    <submittedName>
        <fullName evidence="3">Colanic acid biosynthesis acetyltransferase WcaF</fullName>
    </submittedName>
</protein>
<evidence type="ECO:0000256" key="2">
    <source>
        <dbReference type="ARBA" id="ARBA00022679"/>
    </source>
</evidence>